<accession>A0A8X6VHI3</accession>
<name>A0A8X6VHI3_TRICX</name>
<sequence>MSFLHRGGSQTGYLSIRPGEGTLLPFATSSDFNCPTLNPLPLSKSLSKLPPMNLNVLCNPAVDVMWTANVKWSGV</sequence>
<comment type="caution">
    <text evidence="1">The sequence shown here is derived from an EMBL/GenBank/DDBJ whole genome shotgun (WGS) entry which is preliminary data.</text>
</comment>
<keyword evidence="2" id="KW-1185">Reference proteome</keyword>
<protein>
    <submittedName>
        <fullName evidence="1">Uncharacterized protein</fullName>
    </submittedName>
</protein>
<evidence type="ECO:0000313" key="2">
    <source>
        <dbReference type="Proteomes" id="UP000887159"/>
    </source>
</evidence>
<proteinExistence type="predicted"/>
<reference evidence="1" key="1">
    <citation type="submission" date="2020-08" db="EMBL/GenBank/DDBJ databases">
        <title>Multicomponent nature underlies the extraordinary mechanical properties of spider dragline silk.</title>
        <authorList>
            <person name="Kono N."/>
            <person name="Nakamura H."/>
            <person name="Mori M."/>
            <person name="Yoshida Y."/>
            <person name="Ohtoshi R."/>
            <person name="Malay A.D."/>
            <person name="Moran D.A.P."/>
            <person name="Tomita M."/>
            <person name="Numata K."/>
            <person name="Arakawa K."/>
        </authorList>
    </citation>
    <scope>NUCLEOTIDE SEQUENCE</scope>
</reference>
<dbReference type="EMBL" id="BMAU01021279">
    <property type="protein sequence ID" value="GFY08018.1"/>
    <property type="molecule type" value="Genomic_DNA"/>
</dbReference>
<gene>
    <name evidence="1" type="ORF">TNCV_2580501</name>
</gene>
<evidence type="ECO:0000313" key="1">
    <source>
        <dbReference type="EMBL" id="GFY08018.1"/>
    </source>
</evidence>
<dbReference type="AlphaFoldDB" id="A0A8X6VHI3"/>
<organism evidence="1 2">
    <name type="scientific">Trichonephila clavipes</name>
    <name type="common">Golden silk orbweaver</name>
    <name type="synonym">Nephila clavipes</name>
    <dbReference type="NCBI Taxonomy" id="2585209"/>
    <lineage>
        <taxon>Eukaryota</taxon>
        <taxon>Metazoa</taxon>
        <taxon>Ecdysozoa</taxon>
        <taxon>Arthropoda</taxon>
        <taxon>Chelicerata</taxon>
        <taxon>Arachnida</taxon>
        <taxon>Araneae</taxon>
        <taxon>Araneomorphae</taxon>
        <taxon>Entelegynae</taxon>
        <taxon>Araneoidea</taxon>
        <taxon>Nephilidae</taxon>
        <taxon>Trichonephila</taxon>
    </lineage>
</organism>
<dbReference type="Proteomes" id="UP000887159">
    <property type="component" value="Unassembled WGS sequence"/>
</dbReference>